<gene>
    <name evidence="1" type="ORF">HAX54_005118</name>
</gene>
<sequence>MAQNRFETGYDKLYKASLKEDLQMTLTPGPDTYDQVEDVESKAQRNDLSTARECLVNLDKHMEEQVESIQNMGFEQRAQLAGSPLIINRYFIWGEVEGSHLIINRYFIWEEVDKAKRIRTDKGPSSAH</sequence>
<proteinExistence type="predicted"/>
<dbReference type="EMBL" id="JACEIK010012474">
    <property type="protein sequence ID" value="MCE3216151.1"/>
    <property type="molecule type" value="Genomic_DNA"/>
</dbReference>
<comment type="caution">
    <text evidence="1">The sequence shown here is derived from an EMBL/GenBank/DDBJ whole genome shotgun (WGS) entry which is preliminary data.</text>
</comment>
<dbReference type="Proteomes" id="UP000823775">
    <property type="component" value="Unassembled WGS sequence"/>
</dbReference>
<accession>A0ABS8WVD8</accession>
<reference evidence="1 2" key="1">
    <citation type="journal article" date="2021" name="BMC Genomics">
        <title>Datura genome reveals duplications of psychoactive alkaloid biosynthetic genes and high mutation rate following tissue culture.</title>
        <authorList>
            <person name="Rajewski A."/>
            <person name="Carter-House D."/>
            <person name="Stajich J."/>
            <person name="Litt A."/>
        </authorList>
    </citation>
    <scope>NUCLEOTIDE SEQUENCE [LARGE SCALE GENOMIC DNA]</scope>
    <source>
        <strain evidence="1">AR-01</strain>
    </source>
</reference>
<evidence type="ECO:0000313" key="2">
    <source>
        <dbReference type="Proteomes" id="UP000823775"/>
    </source>
</evidence>
<keyword evidence="2" id="KW-1185">Reference proteome</keyword>
<protein>
    <submittedName>
        <fullName evidence="1">Uncharacterized protein</fullName>
    </submittedName>
</protein>
<name>A0ABS8WVD8_DATST</name>
<organism evidence="1 2">
    <name type="scientific">Datura stramonium</name>
    <name type="common">Jimsonweed</name>
    <name type="synonym">Common thornapple</name>
    <dbReference type="NCBI Taxonomy" id="4076"/>
    <lineage>
        <taxon>Eukaryota</taxon>
        <taxon>Viridiplantae</taxon>
        <taxon>Streptophyta</taxon>
        <taxon>Embryophyta</taxon>
        <taxon>Tracheophyta</taxon>
        <taxon>Spermatophyta</taxon>
        <taxon>Magnoliopsida</taxon>
        <taxon>eudicotyledons</taxon>
        <taxon>Gunneridae</taxon>
        <taxon>Pentapetalae</taxon>
        <taxon>asterids</taxon>
        <taxon>lamiids</taxon>
        <taxon>Solanales</taxon>
        <taxon>Solanaceae</taxon>
        <taxon>Solanoideae</taxon>
        <taxon>Datureae</taxon>
        <taxon>Datura</taxon>
    </lineage>
</organism>
<evidence type="ECO:0000313" key="1">
    <source>
        <dbReference type="EMBL" id="MCE3216151.1"/>
    </source>
</evidence>